<gene>
    <name evidence="5" type="primary">LECA_0</name>
    <name evidence="5" type="ORF">CFP56_012170</name>
</gene>
<feature type="domain" description="Jacalin-type lectin" evidence="4">
    <location>
        <begin position="164"/>
        <end position="309"/>
    </location>
</feature>
<keyword evidence="3" id="KW-0677">Repeat</keyword>
<feature type="domain" description="Jacalin-type lectin" evidence="4">
    <location>
        <begin position="4"/>
        <end position="148"/>
    </location>
</feature>
<dbReference type="CDD" id="cd09612">
    <property type="entry name" value="Jacalin"/>
    <property type="match status" value="2"/>
</dbReference>
<keyword evidence="6" id="KW-1185">Reference proteome</keyword>
<dbReference type="AlphaFoldDB" id="A0AAW0KXI9"/>
<dbReference type="PANTHER" id="PTHR47293">
    <property type="entry name" value="JACALIN-RELATED LECTIN 3"/>
    <property type="match status" value="1"/>
</dbReference>
<evidence type="ECO:0000256" key="1">
    <source>
        <dbReference type="ARBA" id="ARBA00006568"/>
    </source>
</evidence>
<dbReference type="SUPFAM" id="SSF51101">
    <property type="entry name" value="Mannose-binding lectins"/>
    <property type="match status" value="2"/>
</dbReference>
<evidence type="ECO:0000313" key="5">
    <source>
        <dbReference type="EMBL" id="KAK7843595.1"/>
    </source>
</evidence>
<sequence>MEEFLTVGPWGGEGGGRWSFVENNGGIIGMEIVHGSGIDSISFKCGDEYGVLRHSRKVGGTGGAKTDNISLNWPEEYLTSISGTFNDNEPRNIIVRSLSFKTNKGTEYGPYGLASGPPFSYRTEGGAIVGFHGRSGPYVNAIGAYVKIPPKEQDNTLKMALPFPRGPGPWGGQGGMEWDDGVFPAIRELHLNVGDSVIHAICVLYQSRDGNPVWSQKHGGAGGDKINPIKLEVSKEFLVCIAGFYGPVKGSDSFKALRSITFYTNKAKYGPYGVEIGRAFTSSVAPGKVVGFHGRSGVYLDAIGVHMEYF</sequence>
<dbReference type="Gene3D" id="2.100.10.30">
    <property type="entry name" value="Jacalin-like lectin domain"/>
    <property type="match status" value="2"/>
</dbReference>
<dbReference type="InterPro" id="IPR001229">
    <property type="entry name" value="Jacalin-like_lectin_dom"/>
</dbReference>
<accession>A0AAW0KXI9</accession>
<evidence type="ECO:0000259" key="4">
    <source>
        <dbReference type="PROSITE" id="PS51752"/>
    </source>
</evidence>
<organism evidence="5 6">
    <name type="scientific">Quercus suber</name>
    <name type="common">Cork oak</name>
    <dbReference type="NCBI Taxonomy" id="58331"/>
    <lineage>
        <taxon>Eukaryota</taxon>
        <taxon>Viridiplantae</taxon>
        <taxon>Streptophyta</taxon>
        <taxon>Embryophyta</taxon>
        <taxon>Tracheophyta</taxon>
        <taxon>Spermatophyta</taxon>
        <taxon>Magnoliopsida</taxon>
        <taxon>eudicotyledons</taxon>
        <taxon>Gunneridae</taxon>
        <taxon>Pentapetalae</taxon>
        <taxon>rosids</taxon>
        <taxon>fabids</taxon>
        <taxon>Fagales</taxon>
        <taxon>Fagaceae</taxon>
        <taxon>Quercus</taxon>
    </lineage>
</organism>
<reference evidence="5 6" key="1">
    <citation type="journal article" date="2018" name="Sci. Data">
        <title>The draft genome sequence of cork oak.</title>
        <authorList>
            <person name="Ramos A.M."/>
            <person name="Usie A."/>
            <person name="Barbosa P."/>
            <person name="Barros P.M."/>
            <person name="Capote T."/>
            <person name="Chaves I."/>
            <person name="Simoes F."/>
            <person name="Abreu I."/>
            <person name="Carrasquinho I."/>
            <person name="Faro C."/>
            <person name="Guimaraes J.B."/>
            <person name="Mendonca D."/>
            <person name="Nobrega F."/>
            <person name="Rodrigues L."/>
            <person name="Saibo N.J.M."/>
            <person name="Varela M.C."/>
            <person name="Egas C."/>
            <person name="Matos J."/>
            <person name="Miguel C.M."/>
            <person name="Oliveira M.M."/>
            <person name="Ricardo C.P."/>
            <person name="Goncalves S."/>
        </authorList>
    </citation>
    <scope>NUCLEOTIDE SEQUENCE [LARGE SCALE GENOMIC DNA]</scope>
    <source>
        <strain evidence="6">cv. HL8</strain>
    </source>
</reference>
<evidence type="ECO:0000256" key="3">
    <source>
        <dbReference type="ARBA" id="ARBA00022737"/>
    </source>
</evidence>
<name>A0AAW0KXI9_QUESU</name>
<dbReference type="EMBL" id="PKMF04000200">
    <property type="protein sequence ID" value="KAK7843595.1"/>
    <property type="molecule type" value="Genomic_DNA"/>
</dbReference>
<dbReference type="Proteomes" id="UP000237347">
    <property type="component" value="Unassembled WGS sequence"/>
</dbReference>
<dbReference type="InterPro" id="IPR036404">
    <property type="entry name" value="Jacalin-like_lectin_dom_sf"/>
</dbReference>
<dbReference type="Pfam" id="PF01419">
    <property type="entry name" value="Jacalin"/>
    <property type="match status" value="2"/>
</dbReference>
<proteinExistence type="inferred from homology"/>
<evidence type="ECO:0000313" key="6">
    <source>
        <dbReference type="Proteomes" id="UP000237347"/>
    </source>
</evidence>
<comment type="caution">
    <text evidence="5">The sequence shown here is derived from an EMBL/GenBank/DDBJ whole genome shotgun (WGS) entry which is preliminary data.</text>
</comment>
<dbReference type="PANTHER" id="PTHR47293:SF66">
    <property type="entry name" value="JACALIN-RELATED LECTIN 11-RELATED"/>
    <property type="match status" value="1"/>
</dbReference>
<comment type="similarity">
    <text evidence="1">Belongs to the jacalin lectin family.</text>
</comment>
<dbReference type="GO" id="GO:0005537">
    <property type="term" value="F:D-mannose binding"/>
    <property type="evidence" value="ECO:0007669"/>
    <property type="project" value="UniProtKB-ARBA"/>
</dbReference>
<dbReference type="SMART" id="SM00915">
    <property type="entry name" value="Jacalin"/>
    <property type="match status" value="2"/>
</dbReference>
<evidence type="ECO:0000256" key="2">
    <source>
        <dbReference type="ARBA" id="ARBA00022734"/>
    </source>
</evidence>
<dbReference type="PROSITE" id="PS51752">
    <property type="entry name" value="JACALIN_LECTIN"/>
    <property type="match status" value="2"/>
</dbReference>
<dbReference type="InterPro" id="IPR033734">
    <property type="entry name" value="Jacalin-like_lectin_dom_plant"/>
</dbReference>
<keyword evidence="2" id="KW-0430">Lectin</keyword>
<dbReference type="GO" id="GO:0005536">
    <property type="term" value="F:D-glucose binding"/>
    <property type="evidence" value="ECO:0007669"/>
    <property type="project" value="UniProtKB-ARBA"/>
</dbReference>
<dbReference type="FunFam" id="2.100.10.30:FF:000001">
    <property type="entry name" value="Jacalin-related lectin 33"/>
    <property type="match status" value="2"/>
</dbReference>
<protein>
    <submittedName>
        <fullName evidence="5">Agglutinin</fullName>
    </submittedName>
</protein>